<gene>
    <name evidence="1" type="ORF">MNBD_GAMMA08-2308</name>
</gene>
<sequence length="133" mass="15508">MRYFLYLVFISLFFSNTGNSTSKIENLVYQLLNSEEINDYWHAEEQKAKIPVVVLLPRSVAMEDVKLRRSGQYVIFTHNPLSYKNLFIIKKINEENKEKTISFSYGREGISGMATYKKNGNSWVLKKINIVES</sequence>
<reference evidence="1" key="1">
    <citation type="submission" date="2018-06" db="EMBL/GenBank/DDBJ databases">
        <authorList>
            <person name="Zhirakovskaya E."/>
        </authorList>
    </citation>
    <scope>NUCLEOTIDE SEQUENCE</scope>
</reference>
<dbReference type="AlphaFoldDB" id="A0A3B0XND8"/>
<proteinExistence type="predicted"/>
<name>A0A3B0XND8_9ZZZZ</name>
<protein>
    <submittedName>
        <fullName evidence="1">Uncharacterized protein</fullName>
    </submittedName>
</protein>
<organism evidence="1">
    <name type="scientific">hydrothermal vent metagenome</name>
    <dbReference type="NCBI Taxonomy" id="652676"/>
    <lineage>
        <taxon>unclassified sequences</taxon>
        <taxon>metagenomes</taxon>
        <taxon>ecological metagenomes</taxon>
    </lineage>
</organism>
<accession>A0A3B0XND8</accession>
<evidence type="ECO:0000313" key="1">
    <source>
        <dbReference type="EMBL" id="VAW65633.1"/>
    </source>
</evidence>
<dbReference type="EMBL" id="UOFH01000323">
    <property type="protein sequence ID" value="VAW65633.1"/>
    <property type="molecule type" value="Genomic_DNA"/>
</dbReference>